<protein>
    <submittedName>
        <fullName evidence="5">Uncharacterized protein</fullName>
    </submittedName>
</protein>
<evidence type="ECO:0000313" key="5">
    <source>
        <dbReference type="EMBL" id="GAA3925153.1"/>
    </source>
</evidence>
<gene>
    <name evidence="5" type="ORF">GCM10022383_00510</name>
</gene>
<dbReference type="PANTHER" id="PTHR33376:SF7">
    <property type="entry name" value="C4-DICARBOXYLATE-BINDING PROTEIN DCTB"/>
    <property type="match status" value="1"/>
</dbReference>
<evidence type="ECO:0000313" key="6">
    <source>
        <dbReference type="Proteomes" id="UP001501591"/>
    </source>
</evidence>
<feature type="signal peptide" evidence="4">
    <location>
        <begin position="1"/>
        <end position="21"/>
    </location>
</feature>
<dbReference type="Pfam" id="PF03480">
    <property type="entry name" value="DctP"/>
    <property type="match status" value="1"/>
</dbReference>
<dbReference type="RefSeq" id="WP_344817484.1">
    <property type="nucleotide sequence ID" value="NZ_BAABCP010000001.1"/>
</dbReference>
<evidence type="ECO:0000256" key="3">
    <source>
        <dbReference type="ARBA" id="ARBA00022729"/>
    </source>
</evidence>
<feature type="chain" id="PRO_5045077486" evidence="4">
    <location>
        <begin position="22"/>
        <end position="372"/>
    </location>
</feature>
<name>A0ABP7MK90_9MICO</name>
<dbReference type="Proteomes" id="UP001501591">
    <property type="component" value="Unassembled WGS sequence"/>
</dbReference>
<dbReference type="PROSITE" id="PS51257">
    <property type="entry name" value="PROKAR_LIPOPROTEIN"/>
    <property type="match status" value="1"/>
</dbReference>
<accession>A0ABP7MK90</accession>
<evidence type="ECO:0000256" key="2">
    <source>
        <dbReference type="ARBA" id="ARBA00022448"/>
    </source>
</evidence>
<comment type="caution">
    <text evidence="5">The sequence shown here is derived from an EMBL/GenBank/DDBJ whole genome shotgun (WGS) entry which is preliminary data.</text>
</comment>
<evidence type="ECO:0000256" key="1">
    <source>
        <dbReference type="ARBA" id="ARBA00009023"/>
    </source>
</evidence>
<dbReference type="EMBL" id="BAABCP010000001">
    <property type="protein sequence ID" value="GAA3925153.1"/>
    <property type="molecule type" value="Genomic_DNA"/>
</dbReference>
<proteinExistence type="inferred from homology"/>
<dbReference type="InterPro" id="IPR038404">
    <property type="entry name" value="TRAP_DctP_sf"/>
</dbReference>
<evidence type="ECO:0000256" key="4">
    <source>
        <dbReference type="SAM" id="SignalP"/>
    </source>
</evidence>
<dbReference type="PANTHER" id="PTHR33376">
    <property type="match status" value="1"/>
</dbReference>
<keyword evidence="2" id="KW-0813">Transport</keyword>
<keyword evidence="3 4" id="KW-0732">Signal</keyword>
<keyword evidence="6" id="KW-1185">Reference proteome</keyword>
<reference evidence="6" key="1">
    <citation type="journal article" date="2019" name="Int. J. Syst. Evol. Microbiol.">
        <title>The Global Catalogue of Microorganisms (GCM) 10K type strain sequencing project: providing services to taxonomists for standard genome sequencing and annotation.</title>
        <authorList>
            <consortium name="The Broad Institute Genomics Platform"/>
            <consortium name="The Broad Institute Genome Sequencing Center for Infectious Disease"/>
            <person name="Wu L."/>
            <person name="Ma J."/>
        </authorList>
    </citation>
    <scope>NUCLEOTIDE SEQUENCE [LARGE SCALE GENOMIC DNA]</scope>
    <source>
        <strain evidence="6">JCM 17024</strain>
    </source>
</reference>
<comment type="similarity">
    <text evidence="1">Belongs to the bacterial solute-binding protein 7 family.</text>
</comment>
<dbReference type="Gene3D" id="3.40.190.170">
    <property type="entry name" value="Bacterial extracellular solute-binding protein, family 7"/>
    <property type="match status" value="1"/>
</dbReference>
<dbReference type="InterPro" id="IPR018389">
    <property type="entry name" value="DctP_fam"/>
</dbReference>
<organism evidence="5 6">
    <name type="scientific">Microbacterium soli</name>
    <dbReference type="NCBI Taxonomy" id="446075"/>
    <lineage>
        <taxon>Bacteria</taxon>
        <taxon>Bacillati</taxon>
        <taxon>Actinomycetota</taxon>
        <taxon>Actinomycetes</taxon>
        <taxon>Micrococcales</taxon>
        <taxon>Microbacteriaceae</taxon>
        <taxon>Microbacterium</taxon>
    </lineage>
</organism>
<sequence>MRRSMKVILSALALTALTLTACSGETAPSTGGDGPTGEKVSLRMATYTGPSSADNAGYVKWIDRIAELSDGEIEIELFNSGALVNAVDMLPAARDGRADITAPGIIYYPAELPFSHAVGVAFRSANLPAISETFYELARSNELLAGQYEKLGVQQMFTWVPAPTTIGCNKPAVALGDLSNMSIRSGGLLDVALEPIAGNIVALPVDELRDALDRGVVDCYAAVAMDTAADTGLGEVADFIYDPGYGAFGAFDVMMNAQVWNSLSDDHKAVFEQASKEITEQLGDIADVKYAEACTTLQKTSELAVWSDAVQAEWRDASRDAVFDAFVEIGLGAGYSQAEIDGFWEAYDSTLEKHESESDYVPAFERCVAGQL</sequence>